<evidence type="ECO:0000313" key="6">
    <source>
        <dbReference type="Proteomes" id="UP000616769"/>
    </source>
</evidence>
<evidence type="ECO:0000313" key="2">
    <source>
        <dbReference type="EMBL" id="KAF7495430.1"/>
    </source>
</evidence>
<sequence>MSKRSIFHLIFLGLLITSDFVLIDAGKKSLLMGLILGASIRGRANEMGLLHVLIPLKLASDLWRQYGRQYPMMGPGYYDHHHYYGNPYFRRRR</sequence>
<reference evidence="2" key="3">
    <citation type="submission" date="2020-01" db="EMBL/GenBank/DDBJ databases">
        <authorList>
            <person name="Korhonen P.K.K."/>
            <person name="Guangxu M.G."/>
            <person name="Wang T.W."/>
            <person name="Stroehlein A.J.S."/>
            <person name="Young N.D."/>
            <person name="Ang C.-S.A."/>
            <person name="Fernando D.W.F."/>
            <person name="Lu H.L."/>
            <person name="Taylor S.T."/>
            <person name="Ehtesham M.E.M."/>
            <person name="Najaraj S.H.N."/>
            <person name="Harsha G.H.G."/>
            <person name="Madugundu A.M."/>
            <person name="Renuse S.R."/>
            <person name="Holt D.H."/>
            <person name="Pandey A.P."/>
            <person name="Papenfuss A.P."/>
            <person name="Gasser R.B.G."/>
            <person name="Fischer K.F."/>
        </authorList>
    </citation>
    <scope>NUCLEOTIDE SEQUENCE</scope>
    <source>
        <strain evidence="2">SSS_KF_BRIS2020</strain>
    </source>
</reference>
<evidence type="ECO:0000313" key="3">
    <source>
        <dbReference type="EMBL" id="KPM04210.1"/>
    </source>
</evidence>
<dbReference type="Proteomes" id="UP000070412">
    <property type="component" value="Unassembled WGS sequence"/>
</dbReference>
<dbReference type="EMBL" id="JXLN01007738">
    <property type="protein sequence ID" value="KPM04210.1"/>
    <property type="molecule type" value="Genomic_DNA"/>
</dbReference>
<dbReference type="EnsemblMetazoa" id="SSS_1187s_mrna">
    <property type="protein sequence ID" value="KAF7495430.1"/>
    <property type="gene ID" value="SSS_1187"/>
</dbReference>
<evidence type="ECO:0000313" key="4">
    <source>
        <dbReference type="EnsemblMetazoa" id="KAF7495430.1"/>
    </source>
</evidence>
<keyword evidence="1" id="KW-0812">Transmembrane</keyword>
<reference evidence="5" key="2">
    <citation type="journal article" date="2020" name="PLoS Negl. Trop. Dis.">
        <title>High-quality nuclear genome for Sarcoptes scabiei-A critical resource for a neglected parasite.</title>
        <authorList>
            <person name="Korhonen P.K."/>
            <person name="Gasser R.B."/>
            <person name="Ma G."/>
            <person name="Wang T."/>
            <person name="Stroehlein A.J."/>
            <person name="Young N.D."/>
            <person name="Ang C.S."/>
            <person name="Fernando D.D."/>
            <person name="Lu H.C."/>
            <person name="Taylor S."/>
            <person name="Reynolds S.L."/>
            <person name="Mofiz E."/>
            <person name="Najaraj S.H."/>
            <person name="Gowda H."/>
            <person name="Madugundu A."/>
            <person name="Renuse S."/>
            <person name="Holt D."/>
            <person name="Pandey A."/>
            <person name="Papenfuss A.T."/>
            <person name="Fischer K."/>
        </authorList>
    </citation>
    <scope>NUCLEOTIDE SEQUENCE [LARGE SCALE GENOMIC DNA]</scope>
</reference>
<keyword evidence="1" id="KW-1133">Transmembrane helix</keyword>
<keyword evidence="5" id="KW-1185">Reference proteome</keyword>
<proteinExistence type="predicted"/>
<dbReference type="AlphaFoldDB" id="A0A132A1I9"/>
<name>A0A132A1I9_SARSC</name>
<reference evidence="3 6" key="1">
    <citation type="journal article" date="2015" name="Parasit. Vectors">
        <title>Draft genome of the scabies mite.</title>
        <authorList>
            <person name="Rider S.D.Jr."/>
            <person name="Morgan M.S."/>
            <person name="Arlian L.G."/>
        </authorList>
    </citation>
    <scope>NUCLEOTIDE SEQUENCE [LARGE SCALE GENOMIC DNA]</scope>
    <source>
        <strain evidence="3">Arlian Lab</strain>
    </source>
</reference>
<evidence type="ECO:0000256" key="1">
    <source>
        <dbReference type="SAM" id="Phobius"/>
    </source>
</evidence>
<organism evidence="3 6">
    <name type="scientific">Sarcoptes scabiei</name>
    <name type="common">Itch mite</name>
    <name type="synonym">Acarus scabiei</name>
    <dbReference type="NCBI Taxonomy" id="52283"/>
    <lineage>
        <taxon>Eukaryota</taxon>
        <taxon>Metazoa</taxon>
        <taxon>Ecdysozoa</taxon>
        <taxon>Arthropoda</taxon>
        <taxon>Chelicerata</taxon>
        <taxon>Arachnida</taxon>
        <taxon>Acari</taxon>
        <taxon>Acariformes</taxon>
        <taxon>Sarcoptiformes</taxon>
        <taxon>Astigmata</taxon>
        <taxon>Psoroptidia</taxon>
        <taxon>Sarcoptoidea</taxon>
        <taxon>Sarcoptidae</taxon>
        <taxon>Sarcoptinae</taxon>
        <taxon>Sarcoptes</taxon>
    </lineage>
</organism>
<dbReference type="Proteomes" id="UP000616769">
    <property type="component" value="Unassembled WGS sequence"/>
</dbReference>
<reference evidence="4" key="4">
    <citation type="submission" date="2022-06" db="UniProtKB">
        <authorList>
            <consortium name="EnsemblMetazoa"/>
        </authorList>
    </citation>
    <scope>IDENTIFICATION</scope>
</reference>
<feature type="transmembrane region" description="Helical" evidence="1">
    <location>
        <begin position="6"/>
        <end position="23"/>
    </location>
</feature>
<keyword evidence="1" id="KW-0472">Membrane</keyword>
<dbReference type="VEuPathDB" id="VectorBase:SSCA007434"/>
<accession>A0A132A1I9</accession>
<protein>
    <submittedName>
        <fullName evidence="3 4">Uncharacterized protein</fullName>
    </submittedName>
</protein>
<gene>
    <name evidence="3" type="ORF">QR98_0026530</name>
    <name evidence="2" type="ORF">SSS_1187</name>
</gene>
<evidence type="ECO:0000313" key="5">
    <source>
        <dbReference type="Proteomes" id="UP000070412"/>
    </source>
</evidence>
<dbReference type="EMBL" id="WVUK01000048">
    <property type="protein sequence ID" value="KAF7495430.1"/>
    <property type="molecule type" value="Genomic_DNA"/>
</dbReference>